<feature type="domain" description="Methyl-accepting transducer" evidence="8">
    <location>
        <begin position="283"/>
        <end position="544"/>
    </location>
</feature>
<evidence type="ECO:0000256" key="4">
    <source>
        <dbReference type="ARBA" id="ARBA00022989"/>
    </source>
</evidence>
<dbReference type="SMART" id="SM00283">
    <property type="entry name" value="MA"/>
    <property type="match status" value="1"/>
</dbReference>
<name>A0ABX8Z3F6_9NEIS</name>
<dbReference type="SUPFAM" id="SSF58104">
    <property type="entry name" value="Methyl-accepting chemotaxis protein (MCP) signaling domain"/>
    <property type="match status" value="1"/>
</dbReference>
<evidence type="ECO:0000256" key="5">
    <source>
        <dbReference type="ARBA" id="ARBA00023136"/>
    </source>
</evidence>
<evidence type="ECO:0000259" key="9">
    <source>
        <dbReference type="SMART" id="SM01049"/>
    </source>
</evidence>
<dbReference type="SMART" id="SM01049">
    <property type="entry name" value="Cache_2"/>
    <property type="match status" value="1"/>
</dbReference>
<evidence type="ECO:0000313" key="10">
    <source>
        <dbReference type="EMBL" id="QZA76817.1"/>
    </source>
</evidence>
<keyword evidence="2" id="KW-1003">Cell membrane</keyword>
<evidence type="ECO:0000256" key="1">
    <source>
        <dbReference type="ARBA" id="ARBA00004651"/>
    </source>
</evidence>
<comment type="subcellular location">
    <subcellularLocation>
        <location evidence="1">Cell membrane</location>
        <topology evidence="1">Multi-pass membrane protein</topology>
    </subcellularLocation>
</comment>
<comment type="similarity">
    <text evidence="7">Belongs to the methyl-accepting chemotaxis (MCP) protein family.</text>
</comment>
<dbReference type="EMBL" id="CP081150">
    <property type="protein sequence ID" value="QZA76817.1"/>
    <property type="molecule type" value="Genomic_DNA"/>
</dbReference>
<dbReference type="InterPro" id="IPR033480">
    <property type="entry name" value="sCache_2"/>
</dbReference>
<keyword evidence="3" id="KW-0812">Transmembrane</keyword>
<dbReference type="PRINTS" id="PR00260">
    <property type="entry name" value="CHEMTRNSDUCR"/>
</dbReference>
<dbReference type="CDD" id="cd11386">
    <property type="entry name" value="MCP_signal"/>
    <property type="match status" value="1"/>
</dbReference>
<keyword evidence="6" id="KW-0807">Transducer</keyword>
<dbReference type="Gene3D" id="1.10.287.950">
    <property type="entry name" value="Methyl-accepting chemotaxis protein"/>
    <property type="match status" value="1"/>
</dbReference>
<dbReference type="Proteomes" id="UP000825679">
    <property type="component" value="Chromosome"/>
</dbReference>
<protein>
    <submittedName>
        <fullName evidence="10">Cache domain-containing protein</fullName>
    </submittedName>
</protein>
<gene>
    <name evidence="10" type="ORF">K4H28_10870</name>
</gene>
<dbReference type="PANTHER" id="PTHR32089">
    <property type="entry name" value="METHYL-ACCEPTING CHEMOTAXIS PROTEIN MCPB"/>
    <property type="match status" value="1"/>
</dbReference>
<dbReference type="PANTHER" id="PTHR32089:SF112">
    <property type="entry name" value="LYSOZYME-LIKE PROTEIN-RELATED"/>
    <property type="match status" value="1"/>
</dbReference>
<evidence type="ECO:0000256" key="3">
    <source>
        <dbReference type="ARBA" id="ARBA00022692"/>
    </source>
</evidence>
<accession>A0ABX8Z3F6</accession>
<dbReference type="InterPro" id="IPR004090">
    <property type="entry name" value="Chemotax_Me-accpt_rcpt"/>
</dbReference>
<feature type="domain" description="Single Cache" evidence="9">
    <location>
        <begin position="39"/>
        <end position="133"/>
    </location>
</feature>
<dbReference type="RefSeq" id="WP_221005219.1">
    <property type="nucleotide sequence ID" value="NZ_CP081150.1"/>
</dbReference>
<evidence type="ECO:0000313" key="11">
    <source>
        <dbReference type="Proteomes" id="UP000825679"/>
    </source>
</evidence>
<organism evidence="10 11">
    <name type="scientific">Deefgea tanakiae</name>
    <dbReference type="NCBI Taxonomy" id="2865840"/>
    <lineage>
        <taxon>Bacteria</taxon>
        <taxon>Pseudomonadati</taxon>
        <taxon>Pseudomonadota</taxon>
        <taxon>Betaproteobacteria</taxon>
        <taxon>Neisseriales</taxon>
        <taxon>Chitinibacteraceae</taxon>
        <taxon>Deefgea</taxon>
    </lineage>
</organism>
<evidence type="ECO:0000256" key="7">
    <source>
        <dbReference type="ARBA" id="ARBA00029447"/>
    </source>
</evidence>
<keyword evidence="5" id="KW-0472">Membrane</keyword>
<keyword evidence="4" id="KW-1133">Transmembrane helix</keyword>
<proteinExistence type="inferred from homology"/>
<keyword evidence="11" id="KW-1185">Reference proteome</keyword>
<dbReference type="Pfam" id="PF00015">
    <property type="entry name" value="MCPsignal"/>
    <property type="match status" value="1"/>
</dbReference>
<evidence type="ECO:0000256" key="6">
    <source>
        <dbReference type="ARBA" id="ARBA00023224"/>
    </source>
</evidence>
<dbReference type="Pfam" id="PF17200">
    <property type="entry name" value="sCache_2"/>
    <property type="match status" value="1"/>
</dbReference>
<dbReference type="InterPro" id="IPR004089">
    <property type="entry name" value="MCPsignal_dom"/>
</dbReference>
<evidence type="ECO:0000259" key="8">
    <source>
        <dbReference type="SMART" id="SM00283"/>
    </source>
</evidence>
<evidence type="ECO:0000256" key="2">
    <source>
        <dbReference type="ARBA" id="ARBA00022475"/>
    </source>
</evidence>
<dbReference type="Gene3D" id="3.30.450.20">
    <property type="entry name" value="PAS domain"/>
    <property type="match status" value="1"/>
</dbReference>
<reference evidence="10 11" key="1">
    <citation type="submission" date="2021-08" db="EMBL/GenBank/DDBJ databases">
        <title>complete genome sequencing of Deefgea sp. D25.</title>
        <authorList>
            <person name="Bae J.-W."/>
            <person name="Gim D.-H."/>
        </authorList>
    </citation>
    <scope>NUCLEOTIDE SEQUENCE [LARGE SCALE GENOMIC DNA]</scope>
    <source>
        <strain evidence="10 11">D25</strain>
    </source>
</reference>
<sequence length="545" mass="59357">MFINSVLQRWRVSIRLLSLCLLATLILATVGGLSLLDLRQSMLEERQSKVRAQVESAVGMVNYFQNQAERGQLSQEAAQAQAAAALRDIRFEKNEYFFIINTDMVYQMHPIKPELVGQYKGDLKDTNGVMILQDLVAAAKKGGDFSYFHFAKPGAKEPQPKIAYSMLVPAWNWVIATGVYEDDLNAAFINKLIFASVQLLGLALLLAWVSWLISRSILQQLGGEPQDAMQIMSEITAGNLQVEIHCKHPNSLLASLQTMVQGLRSTLQSVQQHAGTLSQQSSQIAQSSNAIAQAAAKQADATCSMAAAMEELTVSISHISDNSNMTEHASRDATELARTGVTQVRDTTELMEHIARSVSGATHQIQELDSKAKAISGIAAVIKDIAGQTNLLALNAAIEAARAGEQGRGFAVVADEVRKLAERTSSATIDIERMLITILGETEQVVLLMQTALPEVNRGVELARHVANSLQHIHQGAESTLEHLQEVSSATREQSVASNSIAVRVEDISQMVEETSLAIRHSAESARGVEQIAGELKEMVGRFRI</sequence>